<dbReference type="PANTHER" id="PTHR15111">
    <property type="entry name" value="RNA POLYMERASE II SUBUNIT 5-MEDIATING PROTEIN NNX3"/>
    <property type="match status" value="1"/>
</dbReference>
<comment type="subcellular location">
    <subcellularLocation>
        <location evidence="1">Nucleus</location>
    </subcellularLocation>
</comment>
<evidence type="ECO:0000256" key="4">
    <source>
        <dbReference type="SAM" id="MobiDB-lite"/>
    </source>
</evidence>
<dbReference type="KEGG" id="dwi:6639421"/>
<dbReference type="Gene3D" id="1.10.287.370">
    <property type="match status" value="1"/>
</dbReference>
<evidence type="ECO:0000256" key="1">
    <source>
        <dbReference type="ARBA" id="ARBA00004123"/>
    </source>
</evidence>
<sequence>MDQREDVLRQALDKNAAETERWQAFKEDNVNTIKNLDNFVKQQTVDIMVPIGKKALMAGQLVHTNELLVGHYEGYFSTCSAHKAKEICGHRLGLAEKHLKELETEADLWQNKLQTPIREGAVPNSDEIEIVEDYDEESHKKWLEEHKQSVRNEKKEERLKREALDAKDDEFLKKLEEREMLEELGLDPDNLNEDALRNILSSESETKPTPASAPQTISDEREAEMWARLEAQEREEISEMGDNEENSVKSTDEIVRKLISGEMDVTNEKKRRGKKDNHVENHSPKEESNHEADQPEELDDLPEEVNTIREQLDVLPREEHEQFLRTQLNLLKAKMRKIQSVHFICDELTHLMNVVVALEDDLQELIFEREQESSSEDNVSEGEAIADEPIPEPATIKRRISFAPAEQRLEFRKEDAVADMIPKSKAKEQHQAPREVITLDMPEPTKPGKANSNSHIIQKVEQNIELVQEQQSIQDFDLVNQILDGMTGRINTLHINFTHSDAKPAERDVSSTDKVDIPGTPADFYRIYESSKARAENQFPIYVNGFEGEEEVKVALLGEAARATAYEDPKTQMTKSILRNKTAVEREPHMTNPTKTKSIINQNQNQKKKSKKNKKKKERTIDDELREMSAYKKVMSDDLVEKEPEGKFVETHAPRRRVSRFKAQRAAFK</sequence>
<evidence type="ECO:0008006" key="7">
    <source>
        <dbReference type="Google" id="ProtNLM"/>
    </source>
</evidence>
<feature type="compositionally biased region" description="Basic and acidic residues" evidence="4">
    <location>
        <begin position="276"/>
        <end position="293"/>
    </location>
</feature>
<dbReference type="InterPro" id="IPR009053">
    <property type="entry name" value="Prefoldin"/>
</dbReference>
<dbReference type="OrthoDB" id="21413at2759"/>
<proteinExistence type="inferred from homology"/>
<dbReference type="InterPro" id="IPR004127">
    <property type="entry name" value="Prefoldin_subunit_alpha"/>
</dbReference>
<feature type="compositionally biased region" description="Basic and acidic residues" evidence="4">
    <location>
        <begin position="643"/>
        <end position="653"/>
    </location>
</feature>
<accession>B4MND1</accession>
<keyword evidence="6" id="KW-1185">Reference proteome</keyword>
<reference evidence="5 6" key="1">
    <citation type="journal article" date="2007" name="Nature">
        <title>Evolution of genes and genomes on the Drosophila phylogeny.</title>
        <authorList>
            <consortium name="Drosophila 12 Genomes Consortium"/>
            <person name="Clark A.G."/>
            <person name="Eisen M.B."/>
            <person name="Smith D.R."/>
            <person name="Bergman C.M."/>
            <person name="Oliver B."/>
            <person name="Markow T.A."/>
            <person name="Kaufman T.C."/>
            <person name="Kellis M."/>
            <person name="Gelbart W."/>
            <person name="Iyer V.N."/>
            <person name="Pollard D.A."/>
            <person name="Sackton T.B."/>
            <person name="Larracuente A.M."/>
            <person name="Singh N.D."/>
            <person name="Abad J.P."/>
            <person name="Abt D.N."/>
            <person name="Adryan B."/>
            <person name="Aguade M."/>
            <person name="Akashi H."/>
            <person name="Anderson W.W."/>
            <person name="Aquadro C.F."/>
            <person name="Ardell D.H."/>
            <person name="Arguello R."/>
            <person name="Artieri C.G."/>
            <person name="Barbash D.A."/>
            <person name="Barker D."/>
            <person name="Barsanti P."/>
            <person name="Batterham P."/>
            <person name="Batzoglou S."/>
            <person name="Begun D."/>
            <person name="Bhutkar A."/>
            <person name="Blanco E."/>
            <person name="Bosak S.A."/>
            <person name="Bradley R.K."/>
            <person name="Brand A.D."/>
            <person name="Brent M.R."/>
            <person name="Brooks A.N."/>
            <person name="Brown R.H."/>
            <person name="Butlin R.K."/>
            <person name="Caggese C."/>
            <person name="Calvi B.R."/>
            <person name="Bernardo de Carvalho A."/>
            <person name="Caspi A."/>
            <person name="Castrezana S."/>
            <person name="Celniker S.E."/>
            <person name="Chang J.L."/>
            <person name="Chapple C."/>
            <person name="Chatterji S."/>
            <person name="Chinwalla A."/>
            <person name="Civetta A."/>
            <person name="Clifton S.W."/>
            <person name="Comeron J.M."/>
            <person name="Costello J.C."/>
            <person name="Coyne J.A."/>
            <person name="Daub J."/>
            <person name="David R.G."/>
            <person name="Delcher A.L."/>
            <person name="Delehaunty K."/>
            <person name="Do C.B."/>
            <person name="Ebling H."/>
            <person name="Edwards K."/>
            <person name="Eickbush T."/>
            <person name="Evans J.D."/>
            <person name="Filipski A."/>
            <person name="Findeiss S."/>
            <person name="Freyhult E."/>
            <person name="Fulton L."/>
            <person name="Fulton R."/>
            <person name="Garcia A.C."/>
            <person name="Gardiner A."/>
            <person name="Garfield D.A."/>
            <person name="Garvin B.E."/>
            <person name="Gibson G."/>
            <person name="Gilbert D."/>
            <person name="Gnerre S."/>
            <person name="Godfrey J."/>
            <person name="Good R."/>
            <person name="Gotea V."/>
            <person name="Gravely B."/>
            <person name="Greenberg A.J."/>
            <person name="Griffiths-Jones S."/>
            <person name="Gross S."/>
            <person name="Guigo R."/>
            <person name="Gustafson E.A."/>
            <person name="Haerty W."/>
            <person name="Hahn M.W."/>
            <person name="Halligan D.L."/>
            <person name="Halpern A.L."/>
            <person name="Halter G.M."/>
            <person name="Han M.V."/>
            <person name="Heger A."/>
            <person name="Hillier L."/>
            <person name="Hinrichs A.S."/>
            <person name="Holmes I."/>
            <person name="Hoskins R.A."/>
            <person name="Hubisz M.J."/>
            <person name="Hultmark D."/>
            <person name="Huntley M.A."/>
            <person name="Jaffe D.B."/>
            <person name="Jagadeeshan S."/>
            <person name="Jeck W.R."/>
            <person name="Johnson J."/>
            <person name="Jones C.D."/>
            <person name="Jordan W.C."/>
            <person name="Karpen G.H."/>
            <person name="Kataoka E."/>
            <person name="Keightley P.D."/>
            <person name="Kheradpour P."/>
            <person name="Kirkness E.F."/>
            <person name="Koerich L.B."/>
            <person name="Kristiansen K."/>
            <person name="Kudrna D."/>
            <person name="Kulathinal R.J."/>
            <person name="Kumar S."/>
            <person name="Kwok R."/>
            <person name="Lander E."/>
            <person name="Langley C.H."/>
            <person name="Lapoint R."/>
            <person name="Lazzaro B.P."/>
            <person name="Lee S.J."/>
            <person name="Levesque L."/>
            <person name="Li R."/>
            <person name="Lin C.F."/>
            <person name="Lin M.F."/>
            <person name="Lindblad-Toh K."/>
            <person name="Llopart A."/>
            <person name="Long M."/>
            <person name="Low L."/>
            <person name="Lozovsky E."/>
            <person name="Lu J."/>
            <person name="Luo M."/>
            <person name="Machado C.A."/>
            <person name="Makalowski W."/>
            <person name="Marzo M."/>
            <person name="Matsuda M."/>
            <person name="Matzkin L."/>
            <person name="McAllister B."/>
            <person name="McBride C.S."/>
            <person name="McKernan B."/>
            <person name="McKernan K."/>
            <person name="Mendez-Lago M."/>
            <person name="Minx P."/>
            <person name="Mollenhauer M.U."/>
            <person name="Montooth K."/>
            <person name="Mount S.M."/>
            <person name="Mu X."/>
            <person name="Myers E."/>
            <person name="Negre B."/>
            <person name="Newfeld S."/>
            <person name="Nielsen R."/>
            <person name="Noor M.A."/>
            <person name="O'Grady P."/>
            <person name="Pachter L."/>
            <person name="Papaceit M."/>
            <person name="Parisi M.J."/>
            <person name="Parisi M."/>
            <person name="Parts L."/>
            <person name="Pedersen J.S."/>
            <person name="Pesole G."/>
            <person name="Phillippy A.M."/>
            <person name="Ponting C.P."/>
            <person name="Pop M."/>
            <person name="Porcelli D."/>
            <person name="Powell J.R."/>
            <person name="Prohaska S."/>
            <person name="Pruitt K."/>
            <person name="Puig M."/>
            <person name="Quesneville H."/>
            <person name="Ram K.R."/>
            <person name="Rand D."/>
            <person name="Rasmussen M.D."/>
            <person name="Reed L.K."/>
            <person name="Reenan R."/>
            <person name="Reily A."/>
            <person name="Remington K.A."/>
            <person name="Rieger T.T."/>
            <person name="Ritchie M.G."/>
            <person name="Robin C."/>
            <person name="Rogers Y.H."/>
            <person name="Rohde C."/>
            <person name="Rozas J."/>
            <person name="Rubenfield M.J."/>
            <person name="Ruiz A."/>
            <person name="Russo S."/>
            <person name="Salzberg S.L."/>
            <person name="Sanchez-Gracia A."/>
            <person name="Saranga D.J."/>
            <person name="Sato H."/>
            <person name="Schaeffer S.W."/>
            <person name="Schatz M.C."/>
            <person name="Schlenke T."/>
            <person name="Schwartz R."/>
            <person name="Segarra C."/>
            <person name="Singh R.S."/>
            <person name="Sirot L."/>
            <person name="Sirota M."/>
            <person name="Sisneros N.B."/>
            <person name="Smith C.D."/>
            <person name="Smith T.F."/>
            <person name="Spieth J."/>
            <person name="Stage D.E."/>
            <person name="Stark A."/>
            <person name="Stephan W."/>
            <person name="Strausberg R.L."/>
            <person name="Strempel S."/>
            <person name="Sturgill D."/>
            <person name="Sutton G."/>
            <person name="Sutton G.G."/>
            <person name="Tao W."/>
            <person name="Teichmann S."/>
            <person name="Tobari Y.N."/>
            <person name="Tomimura Y."/>
            <person name="Tsolas J.M."/>
            <person name="Valente V.L."/>
            <person name="Venter E."/>
            <person name="Venter J.C."/>
            <person name="Vicario S."/>
            <person name="Vieira F.G."/>
            <person name="Vilella A.J."/>
            <person name="Villasante A."/>
            <person name="Walenz B."/>
            <person name="Wang J."/>
            <person name="Wasserman M."/>
            <person name="Watts T."/>
            <person name="Wilson D."/>
            <person name="Wilson R.K."/>
            <person name="Wing R.A."/>
            <person name="Wolfner M.F."/>
            <person name="Wong A."/>
            <person name="Wong G.K."/>
            <person name="Wu C.I."/>
            <person name="Wu G."/>
            <person name="Yamamoto D."/>
            <person name="Yang H.P."/>
            <person name="Yang S.P."/>
            <person name="Yorke J.A."/>
            <person name="Yoshida K."/>
            <person name="Zdobnov E."/>
            <person name="Zhang P."/>
            <person name="Zhang Y."/>
            <person name="Zimin A.V."/>
            <person name="Baldwin J."/>
            <person name="Abdouelleil A."/>
            <person name="Abdulkadir J."/>
            <person name="Abebe A."/>
            <person name="Abera B."/>
            <person name="Abreu J."/>
            <person name="Acer S.C."/>
            <person name="Aftuck L."/>
            <person name="Alexander A."/>
            <person name="An P."/>
            <person name="Anderson E."/>
            <person name="Anderson S."/>
            <person name="Arachi H."/>
            <person name="Azer M."/>
            <person name="Bachantsang P."/>
            <person name="Barry A."/>
            <person name="Bayul T."/>
            <person name="Berlin A."/>
            <person name="Bessette D."/>
            <person name="Bloom T."/>
            <person name="Blye J."/>
            <person name="Boguslavskiy L."/>
            <person name="Bonnet C."/>
            <person name="Boukhgalter B."/>
            <person name="Bourzgui I."/>
            <person name="Brown A."/>
            <person name="Cahill P."/>
            <person name="Channer S."/>
            <person name="Cheshatsang Y."/>
            <person name="Chuda L."/>
            <person name="Citroen M."/>
            <person name="Collymore A."/>
            <person name="Cooke P."/>
            <person name="Costello M."/>
            <person name="D'Aco K."/>
            <person name="Daza R."/>
            <person name="De Haan G."/>
            <person name="DeGray S."/>
            <person name="DeMaso C."/>
            <person name="Dhargay N."/>
            <person name="Dooley K."/>
            <person name="Dooley E."/>
            <person name="Doricent M."/>
            <person name="Dorje P."/>
            <person name="Dorjee K."/>
            <person name="Dupes A."/>
            <person name="Elong R."/>
            <person name="Falk J."/>
            <person name="Farina A."/>
            <person name="Faro S."/>
            <person name="Ferguson D."/>
            <person name="Fisher S."/>
            <person name="Foley C.D."/>
            <person name="Franke A."/>
            <person name="Friedrich D."/>
            <person name="Gadbois L."/>
            <person name="Gearin G."/>
            <person name="Gearin C.R."/>
            <person name="Giannoukos G."/>
            <person name="Goode T."/>
            <person name="Graham J."/>
            <person name="Grandbois E."/>
            <person name="Grewal S."/>
            <person name="Gyaltsen K."/>
            <person name="Hafez N."/>
            <person name="Hagos B."/>
            <person name="Hall J."/>
            <person name="Henson C."/>
            <person name="Hollinger A."/>
            <person name="Honan T."/>
            <person name="Huard M.D."/>
            <person name="Hughes L."/>
            <person name="Hurhula B."/>
            <person name="Husby M.E."/>
            <person name="Kamat A."/>
            <person name="Kanga B."/>
            <person name="Kashin S."/>
            <person name="Khazanovich D."/>
            <person name="Kisner P."/>
            <person name="Lance K."/>
            <person name="Lara M."/>
            <person name="Lee W."/>
            <person name="Lennon N."/>
            <person name="Letendre F."/>
            <person name="LeVine R."/>
            <person name="Lipovsky A."/>
            <person name="Liu X."/>
            <person name="Liu J."/>
            <person name="Liu S."/>
            <person name="Lokyitsang T."/>
            <person name="Lokyitsang Y."/>
            <person name="Lubonja R."/>
            <person name="Lui A."/>
            <person name="MacDonald P."/>
            <person name="Magnisalis V."/>
            <person name="Maru K."/>
            <person name="Matthews C."/>
            <person name="McCusker W."/>
            <person name="McDonough S."/>
            <person name="Mehta T."/>
            <person name="Meldrim J."/>
            <person name="Meneus L."/>
            <person name="Mihai O."/>
            <person name="Mihalev A."/>
            <person name="Mihova T."/>
            <person name="Mittelman R."/>
            <person name="Mlenga V."/>
            <person name="Montmayeur A."/>
            <person name="Mulrain L."/>
            <person name="Navidi A."/>
            <person name="Naylor J."/>
            <person name="Negash T."/>
            <person name="Nguyen T."/>
            <person name="Nguyen N."/>
            <person name="Nicol R."/>
            <person name="Norbu C."/>
            <person name="Norbu N."/>
            <person name="Novod N."/>
            <person name="O'Neill B."/>
            <person name="Osman S."/>
            <person name="Markiewicz E."/>
            <person name="Oyono O.L."/>
            <person name="Patti C."/>
            <person name="Phunkhang P."/>
            <person name="Pierre F."/>
            <person name="Priest M."/>
            <person name="Raghuraman S."/>
            <person name="Rege F."/>
            <person name="Reyes R."/>
            <person name="Rise C."/>
            <person name="Rogov P."/>
            <person name="Ross K."/>
            <person name="Ryan E."/>
            <person name="Settipalli S."/>
            <person name="Shea T."/>
            <person name="Sherpa N."/>
            <person name="Shi L."/>
            <person name="Shih D."/>
            <person name="Sparrow T."/>
            <person name="Spaulding J."/>
            <person name="Stalker J."/>
            <person name="Stange-Thomann N."/>
            <person name="Stavropoulos S."/>
            <person name="Stone C."/>
            <person name="Strader C."/>
            <person name="Tesfaye S."/>
            <person name="Thomson T."/>
            <person name="Thoulutsang Y."/>
            <person name="Thoulutsang D."/>
            <person name="Topham K."/>
            <person name="Topping I."/>
            <person name="Tsamla T."/>
            <person name="Vassiliev H."/>
            <person name="Vo A."/>
            <person name="Wangchuk T."/>
            <person name="Wangdi T."/>
            <person name="Weiand M."/>
            <person name="Wilkinson J."/>
            <person name="Wilson A."/>
            <person name="Yadav S."/>
            <person name="Young G."/>
            <person name="Yu Q."/>
            <person name="Zembek L."/>
            <person name="Zhong D."/>
            <person name="Zimmer A."/>
            <person name="Zwirko Z."/>
            <person name="Jaffe D.B."/>
            <person name="Alvarez P."/>
            <person name="Brockman W."/>
            <person name="Butler J."/>
            <person name="Chin C."/>
            <person name="Gnerre S."/>
            <person name="Grabherr M."/>
            <person name="Kleber M."/>
            <person name="Mauceli E."/>
            <person name="MacCallum I."/>
        </authorList>
    </citation>
    <scope>NUCLEOTIDE SEQUENCE [LARGE SCALE GENOMIC DNA]</scope>
    <source>
        <strain evidence="6">Tucson 14030-0811.24</strain>
    </source>
</reference>
<protein>
    <recommendedName>
        <fullName evidence="7">DUF3835 domain-containing protein</fullName>
    </recommendedName>
</protein>
<evidence type="ECO:0000313" key="5">
    <source>
        <dbReference type="EMBL" id="EDW72640.1"/>
    </source>
</evidence>
<dbReference type="GO" id="GO:0003714">
    <property type="term" value="F:transcription corepressor activity"/>
    <property type="evidence" value="ECO:0007669"/>
    <property type="project" value="TreeGrafter"/>
</dbReference>
<evidence type="ECO:0000256" key="3">
    <source>
        <dbReference type="ARBA" id="ARBA00038295"/>
    </source>
</evidence>
<dbReference type="eggNOG" id="KOG3130">
    <property type="taxonomic scope" value="Eukaryota"/>
</dbReference>
<dbReference type="InterPro" id="IPR052255">
    <property type="entry name" value="RNA_pol_II_subunit5-mediator"/>
</dbReference>
<feature type="region of interest" description="Disordered" evidence="4">
    <location>
        <begin position="259"/>
        <end position="303"/>
    </location>
</feature>
<dbReference type="OMA" id="GHYQGYF"/>
<dbReference type="CDD" id="cd23159">
    <property type="entry name" value="Prefoldin_URI1"/>
    <property type="match status" value="1"/>
</dbReference>
<feature type="region of interest" description="Disordered" evidence="4">
    <location>
        <begin position="643"/>
        <end position="669"/>
    </location>
</feature>
<evidence type="ECO:0000313" key="6">
    <source>
        <dbReference type="Proteomes" id="UP000007798"/>
    </source>
</evidence>
<dbReference type="EMBL" id="CH963847">
    <property type="protein sequence ID" value="EDW72640.1"/>
    <property type="molecule type" value="Genomic_DNA"/>
</dbReference>
<dbReference type="GO" id="GO:0003682">
    <property type="term" value="F:chromatin binding"/>
    <property type="evidence" value="ECO:0007669"/>
    <property type="project" value="TreeGrafter"/>
</dbReference>
<dbReference type="GO" id="GO:0019212">
    <property type="term" value="F:phosphatase inhibitor activity"/>
    <property type="evidence" value="ECO:0007669"/>
    <property type="project" value="TreeGrafter"/>
</dbReference>
<feature type="compositionally biased region" description="Basic residues" evidence="4">
    <location>
        <begin position="606"/>
        <end position="618"/>
    </location>
</feature>
<dbReference type="Pfam" id="PF02996">
    <property type="entry name" value="Prefoldin"/>
    <property type="match status" value="1"/>
</dbReference>
<dbReference type="HOGENOM" id="CLU_025757_0_0_1"/>
<dbReference type="GO" id="GO:0005634">
    <property type="term" value="C:nucleus"/>
    <property type="evidence" value="ECO:0007669"/>
    <property type="project" value="UniProtKB-SubCell"/>
</dbReference>
<feature type="compositionally biased region" description="Acidic residues" evidence="4">
    <location>
        <begin position="294"/>
        <end position="303"/>
    </location>
</feature>
<dbReference type="FunCoup" id="B4MND1">
    <property type="interactions" value="42"/>
</dbReference>
<comment type="similarity">
    <text evidence="3">Belongs to the RNA polymerase II subunit 5-mediating protein family.</text>
</comment>
<evidence type="ECO:0000256" key="2">
    <source>
        <dbReference type="ARBA" id="ARBA00023242"/>
    </source>
</evidence>
<feature type="compositionally biased region" description="Polar residues" evidence="4">
    <location>
        <begin position="200"/>
        <end position="217"/>
    </location>
</feature>
<gene>
    <name evidence="5" type="primary">Dwil\GK17110</name>
    <name evidence="5" type="ORF">Dwil_GK17110</name>
</gene>
<dbReference type="SUPFAM" id="SSF46579">
    <property type="entry name" value="Prefoldin"/>
    <property type="match status" value="1"/>
</dbReference>
<feature type="region of interest" description="Disordered" evidence="4">
    <location>
        <begin position="200"/>
        <end position="220"/>
    </location>
</feature>
<feature type="region of interest" description="Disordered" evidence="4">
    <location>
        <begin position="584"/>
        <end position="625"/>
    </location>
</feature>
<keyword evidence="2" id="KW-0539">Nucleus</keyword>
<dbReference type="Proteomes" id="UP000007798">
    <property type="component" value="Unassembled WGS sequence"/>
</dbReference>
<dbReference type="AlphaFoldDB" id="B4MND1"/>
<dbReference type="InParanoid" id="B4MND1"/>
<name>B4MND1_DROWI</name>
<dbReference type="GO" id="GO:0000122">
    <property type="term" value="P:negative regulation of transcription by RNA polymerase II"/>
    <property type="evidence" value="ECO:0007669"/>
    <property type="project" value="TreeGrafter"/>
</dbReference>
<organism evidence="5 6">
    <name type="scientific">Drosophila willistoni</name>
    <name type="common">Fruit fly</name>
    <dbReference type="NCBI Taxonomy" id="7260"/>
    <lineage>
        <taxon>Eukaryota</taxon>
        <taxon>Metazoa</taxon>
        <taxon>Ecdysozoa</taxon>
        <taxon>Arthropoda</taxon>
        <taxon>Hexapoda</taxon>
        <taxon>Insecta</taxon>
        <taxon>Pterygota</taxon>
        <taxon>Neoptera</taxon>
        <taxon>Endopterygota</taxon>
        <taxon>Diptera</taxon>
        <taxon>Brachycera</taxon>
        <taxon>Muscomorpha</taxon>
        <taxon>Ephydroidea</taxon>
        <taxon>Drosophilidae</taxon>
        <taxon>Drosophila</taxon>
        <taxon>Sophophora</taxon>
    </lineage>
</organism>
<dbReference type="PhylomeDB" id="B4MND1"/>
<dbReference type="SMR" id="B4MND1"/>
<feature type="compositionally biased region" description="Basic residues" evidence="4">
    <location>
        <begin position="654"/>
        <end position="669"/>
    </location>
</feature>
<dbReference type="STRING" id="7260.B4MND1"/>
<dbReference type="PANTHER" id="PTHR15111:SF0">
    <property type="entry name" value="UNCONVENTIONAL PREFOLDIN RPB5 INTERACTOR 1"/>
    <property type="match status" value="1"/>
</dbReference>